<evidence type="ECO:0000256" key="1">
    <source>
        <dbReference type="SAM" id="Phobius"/>
    </source>
</evidence>
<gene>
    <name evidence="2" type="ORF">GCM10023203_45240</name>
</gene>
<evidence type="ECO:0000313" key="3">
    <source>
        <dbReference type="Proteomes" id="UP001500457"/>
    </source>
</evidence>
<dbReference type="RefSeq" id="WP_274232125.1">
    <property type="nucleotide sequence ID" value="NZ_BAABHQ010000015.1"/>
</dbReference>
<keyword evidence="1" id="KW-0812">Transmembrane</keyword>
<feature type="transmembrane region" description="Helical" evidence="1">
    <location>
        <begin position="206"/>
        <end position="227"/>
    </location>
</feature>
<dbReference type="EMBL" id="BAABHQ010000015">
    <property type="protein sequence ID" value="GAA4887336.1"/>
    <property type="molecule type" value="Genomic_DNA"/>
</dbReference>
<feature type="transmembrane region" description="Helical" evidence="1">
    <location>
        <begin position="136"/>
        <end position="155"/>
    </location>
</feature>
<dbReference type="Proteomes" id="UP001500457">
    <property type="component" value="Unassembled WGS sequence"/>
</dbReference>
<evidence type="ECO:0000313" key="2">
    <source>
        <dbReference type="EMBL" id="GAA4887336.1"/>
    </source>
</evidence>
<keyword evidence="1" id="KW-1133">Transmembrane helix</keyword>
<keyword evidence="1" id="KW-0472">Membrane</keyword>
<feature type="transmembrane region" description="Helical" evidence="1">
    <location>
        <begin position="42"/>
        <end position="60"/>
    </location>
</feature>
<organism evidence="2 3">
    <name type="scientific">Actinomycetospora straminea</name>
    <dbReference type="NCBI Taxonomy" id="663607"/>
    <lineage>
        <taxon>Bacteria</taxon>
        <taxon>Bacillati</taxon>
        <taxon>Actinomycetota</taxon>
        <taxon>Actinomycetes</taxon>
        <taxon>Pseudonocardiales</taxon>
        <taxon>Pseudonocardiaceae</taxon>
        <taxon>Actinomycetospora</taxon>
    </lineage>
</organism>
<proteinExistence type="predicted"/>
<protein>
    <submittedName>
        <fullName evidence="2">Uncharacterized protein</fullName>
    </submittedName>
</protein>
<feature type="transmembrane region" description="Helical" evidence="1">
    <location>
        <begin position="175"/>
        <end position="194"/>
    </location>
</feature>
<sequence length="248" mass="25677">MQHRWSTPAGAVCALAWAAALPVAVTAVARRDLALDTPRGAWHAVLVVSLLAVAGLAVVAAVRRDPRPGKRLVVAGVVCGIAWGAALRGFMATVAGAESEVSWLGTFGFILLTSAVVGGLLGYAEHRRRLGRPRRRLTLAPLVFGLDPSALFLVLPAMAGGWALAGRGTPRRRRWAWSAMAVPVVAFVVAVALVGDVPQLLTPAGVAAVVLLFACLAVLTLACSIPFRAAPPPGPDTVEPRFTVGVPG</sequence>
<accession>A0ABP9ETZ9</accession>
<comment type="caution">
    <text evidence="2">The sequence shown here is derived from an EMBL/GenBank/DDBJ whole genome shotgun (WGS) entry which is preliminary data.</text>
</comment>
<feature type="transmembrane region" description="Helical" evidence="1">
    <location>
        <begin position="72"/>
        <end position="91"/>
    </location>
</feature>
<name>A0ABP9ETZ9_9PSEU</name>
<reference evidence="3" key="1">
    <citation type="journal article" date="2019" name="Int. J. Syst. Evol. Microbiol.">
        <title>The Global Catalogue of Microorganisms (GCM) 10K type strain sequencing project: providing services to taxonomists for standard genome sequencing and annotation.</title>
        <authorList>
            <consortium name="The Broad Institute Genomics Platform"/>
            <consortium name="The Broad Institute Genome Sequencing Center for Infectious Disease"/>
            <person name="Wu L."/>
            <person name="Ma J."/>
        </authorList>
    </citation>
    <scope>NUCLEOTIDE SEQUENCE [LARGE SCALE GENOMIC DNA]</scope>
    <source>
        <strain evidence="3">JCM 17983</strain>
    </source>
</reference>
<keyword evidence="3" id="KW-1185">Reference proteome</keyword>
<feature type="transmembrane region" description="Helical" evidence="1">
    <location>
        <begin position="103"/>
        <end position="124"/>
    </location>
</feature>